<dbReference type="RefSeq" id="YP_009302797.1">
    <property type="nucleotide sequence ID" value="NC_031247.1"/>
</dbReference>
<proteinExistence type="predicted"/>
<name>A0A142KC42_9CAUD</name>
<reference evidence="3" key="1">
    <citation type="submission" date="2016-03" db="EMBL/GenBank/DDBJ databases">
        <authorList>
            <person name="Berryman E.N."/>
            <person name="Forrest K.M."/>
            <person name="McHale L."/>
            <person name="Wertz A.T."/>
            <person name="Zhuang Z."/>
            <person name="Kasturiarachi N.S."/>
            <person name="Pressimone C.A."/>
            <person name="Schiebel J.G."/>
            <person name="Furbee E.C."/>
            <person name="Grubb S.R."/>
            <person name="Warner M.H."/>
            <person name="Montgomery M.T."/>
            <person name="Garlena R.A."/>
            <person name="Russell D.A."/>
            <person name="Pope W.H."/>
            <person name="Jacobs-Sera D."/>
            <person name="Hendrix R.W."/>
            <person name="Hatfull G.F."/>
        </authorList>
    </citation>
    <scope>NUCLEOTIDE SEQUENCE [LARGE SCALE GENOMIC DNA]</scope>
</reference>
<organism evidence="2 3">
    <name type="scientific">Gordonia phage BetterKatz</name>
    <dbReference type="NCBI Taxonomy" id="1821551"/>
    <lineage>
        <taxon>Viruses</taxon>
        <taxon>Duplodnaviria</taxon>
        <taxon>Heunggongvirae</taxon>
        <taxon>Uroviricota</taxon>
        <taxon>Caudoviricetes</taxon>
        <taxon>Betterkatzvirus</taxon>
        <taxon>Betterkatzvirus betterkatz</taxon>
    </lineage>
</organism>
<feature type="region of interest" description="Disordered" evidence="1">
    <location>
        <begin position="115"/>
        <end position="167"/>
    </location>
</feature>
<dbReference type="EMBL" id="KU963261">
    <property type="protein sequence ID" value="AMS03675.1"/>
    <property type="molecule type" value="Genomic_DNA"/>
</dbReference>
<evidence type="ECO:0000313" key="3">
    <source>
        <dbReference type="Proteomes" id="UP000203938"/>
    </source>
</evidence>
<sequence length="167" mass="18156">MVDNHPTIRDLIEDRKRVTDWSYQALSDASGGSVSRQTMFDLGKKPPKSWPSDPNTILGLARALNVPEETVVLAYAASFGIPLRGQPSLLALQLPASTDLLTAAERTHIIGLINSLTAGRQHPPTGGDDDDASPDRTQEDRLNSRVSDAARSASRKIRRTDSKRETG</sequence>
<keyword evidence="3" id="KW-1185">Reference proteome</keyword>
<evidence type="ECO:0000256" key="1">
    <source>
        <dbReference type="SAM" id="MobiDB-lite"/>
    </source>
</evidence>
<gene>
    <name evidence="2" type="primary">40</name>
    <name evidence="2" type="ORF">SEA_BETTERKATZ_40</name>
</gene>
<protein>
    <submittedName>
        <fullName evidence="2">Immunity repressor</fullName>
    </submittedName>
</protein>
<evidence type="ECO:0000313" key="2">
    <source>
        <dbReference type="EMBL" id="AMS03675.1"/>
    </source>
</evidence>
<dbReference type="KEGG" id="vg:29125605"/>
<feature type="compositionally biased region" description="Basic and acidic residues" evidence="1">
    <location>
        <begin position="133"/>
        <end position="143"/>
    </location>
</feature>
<dbReference type="GeneID" id="29125605"/>
<accession>A0A142KC42</accession>
<dbReference type="OrthoDB" id="35793at10239"/>
<dbReference type="Proteomes" id="UP000203938">
    <property type="component" value="Segment"/>
</dbReference>